<comment type="caution">
    <text evidence="9">The sequence shown here is derived from an EMBL/GenBank/DDBJ whole genome shotgun (WGS) entry which is preliminary data.</text>
</comment>
<evidence type="ECO:0000313" key="9">
    <source>
        <dbReference type="EMBL" id="RDB36053.1"/>
    </source>
</evidence>
<keyword evidence="6 8" id="KW-1133">Transmembrane helix</keyword>
<dbReference type="Proteomes" id="UP000253934">
    <property type="component" value="Unassembled WGS sequence"/>
</dbReference>
<evidence type="ECO:0000313" key="10">
    <source>
        <dbReference type="Proteomes" id="UP000253934"/>
    </source>
</evidence>
<feature type="transmembrane region" description="Helical" evidence="8">
    <location>
        <begin position="63"/>
        <end position="83"/>
    </location>
</feature>
<accession>A0A369KWE8</accession>
<evidence type="ECO:0000256" key="1">
    <source>
        <dbReference type="ARBA" id="ARBA00004651"/>
    </source>
</evidence>
<keyword evidence="5 8" id="KW-0812">Transmembrane</keyword>
<organism evidence="9 10">
    <name type="scientific">Spirobacillus cienkowskii</name>
    <dbReference type="NCBI Taxonomy" id="495820"/>
    <lineage>
        <taxon>Bacteria</taxon>
        <taxon>Pseudomonadati</taxon>
        <taxon>Bdellovibrionota</taxon>
        <taxon>Oligoflexia</taxon>
        <taxon>Silvanigrellales</taxon>
        <taxon>Spirobacillus</taxon>
    </lineage>
</organism>
<dbReference type="GO" id="GO:0005886">
    <property type="term" value="C:plasma membrane"/>
    <property type="evidence" value="ECO:0007669"/>
    <property type="project" value="UniProtKB-SubCell"/>
</dbReference>
<dbReference type="InterPro" id="IPR050297">
    <property type="entry name" value="LipidA_mod_glycosyltrf_83"/>
</dbReference>
<dbReference type="GO" id="GO:0016763">
    <property type="term" value="F:pentosyltransferase activity"/>
    <property type="evidence" value="ECO:0007669"/>
    <property type="project" value="TreeGrafter"/>
</dbReference>
<feature type="transmembrane region" description="Helical" evidence="8">
    <location>
        <begin position="25"/>
        <end position="43"/>
    </location>
</feature>
<feature type="transmembrane region" description="Helical" evidence="8">
    <location>
        <begin position="263"/>
        <end position="292"/>
    </location>
</feature>
<reference evidence="9" key="1">
    <citation type="submission" date="2018-04" db="EMBL/GenBank/DDBJ databases">
        <title>Draft genome sequence of the Candidatus Spirobacillus cienkowskii, a pathogen of freshwater Daphnia species, reconstructed from hemolymph metagenomic reads.</title>
        <authorList>
            <person name="Bresciani L."/>
            <person name="Lemos L.N."/>
            <person name="Wale N."/>
            <person name="Lin J.Y."/>
            <person name="Fernandes G.R."/>
            <person name="Duffy M.A."/>
            <person name="Rodrigues J.M."/>
        </authorList>
    </citation>
    <scope>NUCLEOTIDE SEQUENCE [LARGE SCALE GENOMIC DNA]</scope>
    <source>
        <strain evidence="9">Binning01</strain>
    </source>
</reference>
<evidence type="ECO:0000256" key="5">
    <source>
        <dbReference type="ARBA" id="ARBA00022692"/>
    </source>
</evidence>
<sequence>MFKKYVQKNIFTKIKFNSQFNWKQSWVWIILIATCLLRLFWSANFPIGNDEAYYWDWSRQLQLSYVDAPPFVAWIAFLGGLLFSGEIGVRLFIPIFYFFTTIFLILCAREIEIIKNRQLTNETVISIFILSQLIPIFSLEGMMLIPDGPLLFGISGALFYLLKANRKALHKNSSLAIKDGLLLGIFLGLAGLSKYHALPISIGFFIATLVFRGISASIKDYKFWFVAIFVSIVISSPVFVWNYNNNYASFRFQSQHGFSDFNFSFYTIFKFFLGISLYLMPWFFISLLYFSFKELKKNKYYNSPAIFSIIPFYFLFLIILISSMGKQTLAHWVMPGFLLLIPAFAINWKPLQSKYKSIWKKLFYLSFAISIIIPTLLSFNFINNFIIRNYAYINGNSDTLFQFYIWKDLEIFMQDQQNILLSLNEYKQNELVSKKCDNDYEIASLKWFWTAQMAFHFKHQPKIYNFDFDNSSFYTWRDKLYELAECKIIIVGSQDHFQANEIFKIMNVEEIKKFTLSPYTGKNIVFIKGSLKEEGVLRKIYENTLINIRY</sequence>
<keyword evidence="3" id="KW-0328">Glycosyltransferase</keyword>
<feature type="transmembrane region" description="Helical" evidence="8">
    <location>
        <begin position="119"/>
        <end position="137"/>
    </location>
</feature>
<evidence type="ECO:0000256" key="6">
    <source>
        <dbReference type="ARBA" id="ARBA00022989"/>
    </source>
</evidence>
<dbReference type="GO" id="GO:0009103">
    <property type="term" value="P:lipopolysaccharide biosynthetic process"/>
    <property type="evidence" value="ECO:0007669"/>
    <property type="project" value="UniProtKB-ARBA"/>
</dbReference>
<keyword evidence="7 8" id="KW-0472">Membrane</keyword>
<evidence type="ECO:0000256" key="3">
    <source>
        <dbReference type="ARBA" id="ARBA00022676"/>
    </source>
</evidence>
<gene>
    <name evidence="9" type="ORF">DCC88_07105</name>
</gene>
<feature type="transmembrane region" description="Helical" evidence="8">
    <location>
        <begin position="143"/>
        <end position="162"/>
    </location>
</feature>
<dbReference type="AlphaFoldDB" id="A0A369KWE8"/>
<feature type="transmembrane region" description="Helical" evidence="8">
    <location>
        <begin position="329"/>
        <end position="350"/>
    </location>
</feature>
<name>A0A369KWE8_9BACT</name>
<evidence type="ECO:0000256" key="7">
    <source>
        <dbReference type="ARBA" id="ARBA00023136"/>
    </source>
</evidence>
<keyword evidence="10" id="KW-1185">Reference proteome</keyword>
<keyword evidence="4" id="KW-0808">Transferase</keyword>
<proteinExistence type="predicted"/>
<evidence type="ECO:0000256" key="8">
    <source>
        <dbReference type="SAM" id="Phobius"/>
    </source>
</evidence>
<feature type="transmembrane region" description="Helical" evidence="8">
    <location>
        <begin position="89"/>
        <end position="107"/>
    </location>
</feature>
<protein>
    <submittedName>
        <fullName evidence="9">Uncharacterized protein</fullName>
    </submittedName>
</protein>
<dbReference type="PANTHER" id="PTHR33908:SF11">
    <property type="entry name" value="MEMBRANE PROTEIN"/>
    <property type="match status" value="1"/>
</dbReference>
<keyword evidence="2" id="KW-1003">Cell membrane</keyword>
<feature type="transmembrane region" description="Helical" evidence="8">
    <location>
        <begin position="304"/>
        <end position="323"/>
    </location>
</feature>
<comment type="subcellular location">
    <subcellularLocation>
        <location evidence="1">Cell membrane</location>
        <topology evidence="1">Multi-pass membrane protein</topology>
    </subcellularLocation>
</comment>
<feature type="transmembrane region" description="Helical" evidence="8">
    <location>
        <begin position="223"/>
        <end position="243"/>
    </location>
</feature>
<evidence type="ECO:0000256" key="2">
    <source>
        <dbReference type="ARBA" id="ARBA00022475"/>
    </source>
</evidence>
<evidence type="ECO:0000256" key="4">
    <source>
        <dbReference type="ARBA" id="ARBA00022679"/>
    </source>
</evidence>
<feature type="transmembrane region" description="Helical" evidence="8">
    <location>
        <begin position="362"/>
        <end position="382"/>
    </location>
</feature>
<dbReference type="EMBL" id="QOVW01000068">
    <property type="protein sequence ID" value="RDB36053.1"/>
    <property type="molecule type" value="Genomic_DNA"/>
</dbReference>
<dbReference type="PANTHER" id="PTHR33908">
    <property type="entry name" value="MANNOSYLTRANSFERASE YKCB-RELATED"/>
    <property type="match status" value="1"/>
</dbReference>